<protein>
    <submittedName>
        <fullName evidence="2">Minor tail protein</fullName>
    </submittedName>
</protein>
<keyword evidence="3" id="KW-1185">Reference proteome</keyword>
<dbReference type="EMBL" id="MH513984">
    <property type="protein sequence ID" value="AXH48808.1"/>
    <property type="molecule type" value="Genomic_DNA"/>
</dbReference>
<evidence type="ECO:0000313" key="3">
    <source>
        <dbReference type="Proteomes" id="UP000259157"/>
    </source>
</evidence>
<dbReference type="Proteomes" id="UP000259157">
    <property type="component" value="Segment"/>
</dbReference>
<dbReference type="InterPro" id="IPR049304">
    <property type="entry name" value="Gly_rich_dom"/>
</dbReference>
<evidence type="ECO:0000313" key="2">
    <source>
        <dbReference type="EMBL" id="AXH48808.1"/>
    </source>
</evidence>
<name>A0A345L0K6_9CAUD</name>
<proteinExistence type="predicted"/>
<gene>
    <name evidence="2" type="primary">33</name>
    <name evidence="2" type="ORF">SEA_STEAMY_33</name>
</gene>
<dbReference type="RefSeq" id="YP_010061820.1">
    <property type="nucleotide sequence ID" value="NC_054787.1"/>
</dbReference>
<reference evidence="3" key="1">
    <citation type="submission" date="2018-06" db="EMBL/GenBank/DDBJ databases">
        <authorList>
            <person name="Zhirakovskaya E."/>
        </authorList>
    </citation>
    <scope>NUCLEOTIDE SEQUENCE [LARGE SCALE GENOMIC DNA]</scope>
</reference>
<dbReference type="KEGG" id="vg:64871448"/>
<feature type="domain" description="Glycine-rich" evidence="1">
    <location>
        <begin position="414"/>
        <end position="596"/>
    </location>
</feature>
<organism evidence="2 3">
    <name type="scientific">Mycobacterium phage Steamy</name>
    <dbReference type="NCBI Taxonomy" id="2250309"/>
    <lineage>
        <taxon>Viruses</taxon>
        <taxon>Duplodnaviria</taxon>
        <taxon>Heunggongvirae</taxon>
        <taxon>Uroviricota</taxon>
        <taxon>Caudoviricetes</taxon>
        <taxon>Pharaohvirus</taxon>
        <taxon>Pharaohvirus steamy</taxon>
    </lineage>
</organism>
<accession>A0A345L0K6</accession>
<evidence type="ECO:0000259" key="1">
    <source>
        <dbReference type="Pfam" id="PF21722"/>
    </source>
</evidence>
<dbReference type="Pfam" id="PF21722">
    <property type="entry name" value="Gly_rich_2"/>
    <property type="match status" value="1"/>
</dbReference>
<sequence length="599" mass="61345">MNYPETPTGALDAGGAFVIGGGSFNYGQDYNEQVVRKLFTPPVPTPANAISLLRKQLSNMPLEALQYFKDLIPDWAEGAFDTVAGAVDAIVGALTGVVTFLTENAFTQWVNSQFKNLQTMFQQVVDILSGVLVTPINAAVGAVKDFVNGIGTGIKNGAQLVQNTLDGLWGGFLGLLGIGKSAADVANAANNTAIKADTGVQIGEWNNAVLGIRNNKAFDSGMDPTGVSMFSIPGSPSPGAEPPTVAATAAAVPIMFWIAPDDAKRGSVLWFGKGNANITAFYIDVYRMDTTTNTMKLLHSSPDLYTQLSPSWKAMRYNMVTANRVDTAHGDVLAIAFRVQGSGTHQIVGRYTGWQPADPSQIPQRPSAVRTGVGDLAFGAINYSGDIPVAALGIVAGDVAPPYQAPRKYTFDTPGQTLFDIPDWANKIDVVMCSAGSGGVGGNGGTGESGASGYAGVWKAETLTRGVDFPTNATQLALNVGAGGASTGYKESRGAAGGDTVRGAISGGKAALVAPGAPVQDLPYPYGFGLPGYGSGDFVYNGETYRGSVGVGLSADGANGAPGQTPGGGGGGGRGGIFGIAWAAGSGGNGAVYLTARQS</sequence>
<dbReference type="GeneID" id="64871448"/>